<dbReference type="AlphaFoldDB" id="A0A5N5T5S4"/>
<protein>
    <submittedName>
        <fullName evidence="1">Uncharacterized protein</fullName>
    </submittedName>
</protein>
<gene>
    <name evidence="1" type="ORF">Anas_10594</name>
</gene>
<dbReference type="EMBL" id="SEYY01009512">
    <property type="protein sequence ID" value="KAB7501792.1"/>
    <property type="molecule type" value="Genomic_DNA"/>
</dbReference>
<dbReference type="Proteomes" id="UP000326759">
    <property type="component" value="Unassembled WGS sequence"/>
</dbReference>
<sequence length="412" mass="46898">MYCQDIVFIRLICDKRCFMDKIFINYNISRKYFLISSRQIELVPELIKVTQILSVNGTLILYSLDLSEEEFKEVGNECNESCILVQFDFSPYPYHVQDLRLGAYRSIIIQKMLQLSGIVFWIDPCMQLFQNASSETQHSEHSLMDQWVAYALKVGGVLAWPLRSPTSHLPTSALTHPDMFTAFRTVKHNYDFQQMSDPKAVLIVNTPIVHQYLMRPWVTCALIASCLSPIGAQDTGCKYNKKPLFRYSGCHLYDTSAFNVALGLTFGMDNDSYLDTSVKFSCLTKTHIDQKHPPPYSYGTGNSGSTSVLATSVGSLMSVPSSSQRLRRKVKFTNKQTGLNHSNPWLELSYNYLKNKGLHLNSSIYTKNSDSNLSFPTMKQSKFSHVDKNGVYSKNNSTKNIKSELLQLNRLR</sequence>
<comment type="caution">
    <text evidence="1">The sequence shown here is derived from an EMBL/GenBank/DDBJ whole genome shotgun (WGS) entry which is preliminary data.</text>
</comment>
<dbReference type="PANTHER" id="PTHR31389">
    <property type="entry name" value="LD39211P"/>
    <property type="match status" value="1"/>
</dbReference>
<proteinExistence type="predicted"/>
<accession>A0A5N5T5S4</accession>
<reference evidence="1 2" key="1">
    <citation type="journal article" date="2019" name="PLoS Biol.">
        <title>Sex chromosomes control vertical transmission of feminizing Wolbachia symbionts in an isopod.</title>
        <authorList>
            <person name="Becking T."/>
            <person name="Chebbi M.A."/>
            <person name="Giraud I."/>
            <person name="Moumen B."/>
            <person name="Laverre T."/>
            <person name="Caubet Y."/>
            <person name="Peccoud J."/>
            <person name="Gilbert C."/>
            <person name="Cordaux R."/>
        </authorList>
    </citation>
    <scope>NUCLEOTIDE SEQUENCE [LARGE SCALE GENOMIC DNA]</scope>
    <source>
        <strain evidence="1">ANa2</strain>
        <tissue evidence="1">Whole body excluding digestive tract and cuticle</tissue>
    </source>
</reference>
<evidence type="ECO:0000313" key="2">
    <source>
        <dbReference type="Proteomes" id="UP000326759"/>
    </source>
</evidence>
<evidence type="ECO:0000313" key="1">
    <source>
        <dbReference type="EMBL" id="KAB7501792.1"/>
    </source>
</evidence>
<name>A0A5N5T5S4_9CRUS</name>
<dbReference type="PANTHER" id="PTHR31389:SF4">
    <property type="entry name" value="LD39211P"/>
    <property type="match status" value="1"/>
</dbReference>
<organism evidence="1 2">
    <name type="scientific">Armadillidium nasatum</name>
    <dbReference type="NCBI Taxonomy" id="96803"/>
    <lineage>
        <taxon>Eukaryota</taxon>
        <taxon>Metazoa</taxon>
        <taxon>Ecdysozoa</taxon>
        <taxon>Arthropoda</taxon>
        <taxon>Crustacea</taxon>
        <taxon>Multicrustacea</taxon>
        <taxon>Malacostraca</taxon>
        <taxon>Eumalacostraca</taxon>
        <taxon>Peracarida</taxon>
        <taxon>Isopoda</taxon>
        <taxon>Oniscidea</taxon>
        <taxon>Crinocheta</taxon>
        <taxon>Armadillidiidae</taxon>
        <taxon>Armadillidium</taxon>
    </lineage>
</organism>
<keyword evidence="2" id="KW-1185">Reference proteome</keyword>
<dbReference type="OrthoDB" id="6414280at2759"/>